<evidence type="ECO:0000256" key="5">
    <source>
        <dbReference type="PIRSR" id="PIRSR004692-2"/>
    </source>
</evidence>
<dbReference type="OrthoDB" id="9762536at2"/>
<dbReference type="GO" id="GO:0019146">
    <property type="term" value="F:arabinose-5-phosphate isomerase activity"/>
    <property type="evidence" value="ECO:0007669"/>
    <property type="project" value="UniProtKB-EC"/>
</dbReference>
<dbReference type="Gene3D" id="3.40.50.10490">
    <property type="entry name" value="Glucose-6-phosphate isomerase like protein, domain 1"/>
    <property type="match status" value="1"/>
</dbReference>
<evidence type="ECO:0000256" key="4">
    <source>
        <dbReference type="PIRNR" id="PIRNR004692"/>
    </source>
</evidence>
<gene>
    <name evidence="10" type="primary">kdsD</name>
    <name evidence="11" type="ORF">KEBURONENSIS_01381</name>
    <name evidence="10" type="ORF">KEBURONENSIS_01458</name>
</gene>
<dbReference type="RefSeq" id="WP_095062727.1">
    <property type="nucleotide sequence ID" value="NZ_FXUV02000027.1"/>
</dbReference>
<evidence type="ECO:0000256" key="6">
    <source>
        <dbReference type="PIRSR" id="PIRSR004692-3"/>
    </source>
</evidence>
<dbReference type="Pfam" id="PF00571">
    <property type="entry name" value="CBS"/>
    <property type="match status" value="2"/>
</dbReference>
<organism evidence="10">
    <name type="scientific">Kingella negevensis</name>
    <dbReference type="NCBI Taxonomy" id="1522312"/>
    <lineage>
        <taxon>Bacteria</taxon>
        <taxon>Pseudomonadati</taxon>
        <taxon>Pseudomonadota</taxon>
        <taxon>Betaproteobacteria</taxon>
        <taxon>Neisseriales</taxon>
        <taxon>Neisseriaceae</taxon>
        <taxon>Kingella</taxon>
    </lineage>
</organism>
<feature type="site" description="Catalytically relevant" evidence="6">
    <location>
        <position position="104"/>
    </location>
</feature>
<dbReference type="PANTHER" id="PTHR42745">
    <property type="match status" value="1"/>
</dbReference>
<dbReference type="InterPro" id="IPR004800">
    <property type="entry name" value="KdsD/KpsF-type"/>
</dbReference>
<protein>
    <submittedName>
        <fullName evidence="10">Arabinose 5-phosphate isomerase KdsD</fullName>
        <ecNumber evidence="10">5.3.1.13</ecNumber>
    </submittedName>
</protein>
<feature type="site" description="Catalytically relevant" evidence="6">
    <location>
        <position position="145"/>
    </location>
</feature>
<dbReference type="Proteomes" id="UP000215450">
    <property type="component" value="Unassembled WGS sequence"/>
</dbReference>
<keyword evidence="5" id="KW-0862">Zinc</keyword>
<evidence type="ECO:0000313" key="12">
    <source>
        <dbReference type="Proteomes" id="UP000215450"/>
    </source>
</evidence>
<feature type="site" description="Catalytically relevant" evidence="6">
    <location>
        <position position="52"/>
    </location>
</feature>
<feature type="site" description="Catalytically relevant" evidence="6">
    <location>
        <position position="186"/>
    </location>
</feature>
<feature type="domain" description="SIS" evidence="9">
    <location>
        <begin position="34"/>
        <end position="177"/>
    </location>
</feature>
<reference evidence="10" key="1">
    <citation type="submission" date="2017-05" db="EMBL/GenBank/DDBJ databases">
        <authorList>
            <person name="Song R."/>
            <person name="Chenine A.L."/>
            <person name="Ruprecht R.M."/>
        </authorList>
    </citation>
    <scope>NUCLEOTIDE SEQUENCE</scope>
    <source>
        <strain evidence="10">Kingella_eburonensis</strain>
    </source>
</reference>
<evidence type="ECO:0000313" key="10">
    <source>
        <dbReference type="EMBL" id="SMQ12557.1"/>
    </source>
</evidence>
<feature type="binding site" evidence="5">
    <location>
        <position position="75"/>
    </location>
    <ligand>
        <name>Zn(2+)</name>
        <dbReference type="ChEBI" id="CHEBI:29105"/>
    </ligand>
</feature>
<dbReference type="InterPro" id="IPR050986">
    <property type="entry name" value="GutQ/KpsF_isomerases"/>
</dbReference>
<dbReference type="SUPFAM" id="SSF53697">
    <property type="entry name" value="SIS domain"/>
    <property type="match status" value="1"/>
</dbReference>
<evidence type="ECO:0000256" key="7">
    <source>
        <dbReference type="PROSITE-ProRule" id="PRU00703"/>
    </source>
</evidence>
<dbReference type="CDD" id="cd04604">
    <property type="entry name" value="CBS_pair_SIS_assoc"/>
    <property type="match status" value="1"/>
</dbReference>
<feature type="domain" description="CBS" evidence="8">
    <location>
        <begin position="203"/>
        <end position="261"/>
    </location>
</feature>
<keyword evidence="10" id="KW-0413">Isomerase</keyword>
<keyword evidence="5" id="KW-0479">Metal-binding</keyword>
<evidence type="ECO:0000256" key="1">
    <source>
        <dbReference type="ARBA" id="ARBA00008165"/>
    </source>
</evidence>
<reference evidence="11" key="3">
    <citation type="submission" date="2017-06" db="EMBL/GenBank/DDBJ databases">
        <authorList>
            <person name="Kim H.J."/>
            <person name="Triplett B.A."/>
        </authorList>
    </citation>
    <scope>NUCLEOTIDE SEQUENCE [LARGE SCALE GENOMIC DNA]</scope>
    <source>
        <strain evidence="11">Kingella_eburonensis</strain>
    </source>
</reference>
<dbReference type="CDD" id="cd05014">
    <property type="entry name" value="SIS_Kpsf"/>
    <property type="match status" value="1"/>
</dbReference>
<accession>A0A238HGA4</accession>
<dbReference type="InterPro" id="IPR046342">
    <property type="entry name" value="CBS_dom_sf"/>
</dbReference>
<dbReference type="PROSITE" id="PS51371">
    <property type="entry name" value="CBS"/>
    <property type="match status" value="2"/>
</dbReference>
<feature type="domain" description="CBS" evidence="8">
    <location>
        <begin position="270"/>
        <end position="322"/>
    </location>
</feature>
<comment type="similarity">
    <text evidence="1 4">Belongs to the SIS family. GutQ/KpsF subfamily.</text>
</comment>
<dbReference type="GO" id="GO:0046872">
    <property type="term" value="F:metal ion binding"/>
    <property type="evidence" value="ECO:0007669"/>
    <property type="project" value="UniProtKB-KW"/>
</dbReference>
<dbReference type="EMBL" id="FXUV01000025">
    <property type="protein sequence ID" value="SMQ12557.1"/>
    <property type="molecule type" value="Genomic_DNA"/>
</dbReference>
<dbReference type="FunFam" id="3.40.50.10490:FF:000011">
    <property type="entry name" value="Arabinose 5-phosphate isomerase"/>
    <property type="match status" value="1"/>
</dbReference>
<evidence type="ECO:0000256" key="3">
    <source>
        <dbReference type="ARBA" id="ARBA00023122"/>
    </source>
</evidence>
<dbReference type="InterPro" id="IPR000644">
    <property type="entry name" value="CBS_dom"/>
</dbReference>
<evidence type="ECO:0000259" key="9">
    <source>
        <dbReference type="PROSITE" id="PS51464"/>
    </source>
</evidence>
<dbReference type="EC" id="5.3.1.13" evidence="10"/>
<keyword evidence="12" id="KW-1185">Reference proteome</keyword>
<dbReference type="InterPro" id="IPR035474">
    <property type="entry name" value="SIS_Kpsf"/>
</dbReference>
<keyword evidence="3 7" id="KW-0129">CBS domain</keyword>
<proteinExistence type="inferred from homology"/>
<keyword evidence="2" id="KW-0677">Repeat</keyword>
<dbReference type="InterPro" id="IPR001347">
    <property type="entry name" value="SIS_dom"/>
</dbReference>
<dbReference type="GO" id="GO:0097367">
    <property type="term" value="F:carbohydrate derivative binding"/>
    <property type="evidence" value="ECO:0007669"/>
    <property type="project" value="InterPro"/>
</dbReference>
<dbReference type="AlphaFoldDB" id="A0A238HGA4"/>
<dbReference type="EMBL" id="FXUV02000027">
    <property type="protein sequence ID" value="SNB70760.1"/>
    <property type="molecule type" value="Genomic_DNA"/>
</dbReference>
<dbReference type="PROSITE" id="PS51464">
    <property type="entry name" value="SIS"/>
    <property type="match status" value="1"/>
</dbReference>
<dbReference type="NCBIfam" id="TIGR00393">
    <property type="entry name" value="kpsF"/>
    <property type="match status" value="1"/>
</dbReference>
<evidence type="ECO:0000256" key="2">
    <source>
        <dbReference type="ARBA" id="ARBA00022737"/>
    </source>
</evidence>
<dbReference type="STRING" id="1522312.GCA_900177895_00648"/>
<evidence type="ECO:0000313" key="11">
    <source>
        <dbReference type="EMBL" id="SNB70760.1"/>
    </source>
</evidence>
<sequence length="322" mass="34102">MQQKYLEWAVSALNTEADSIHEIATQLNDTFIQAVKAILHCQGRVIVMGMGKSGHVGRKISATLASTGTASFFIHPAEAAHGDLGMIVDGDVVIALSNSGESDEILAIVPALKRKNTTLICITSKPQSSMAKHADIHIQAAVSQEACPLGLAPTSSTTAVLALGDALAIVLLKARQFTSEDFALSHPAGSLGRRLLLTVGNLMHSNSELPAVEEHTLLKTAIVKMSEKGLGMLAIVDASGCLKGILTDGDLRRLFEKRDTFAGLTVNDVMHVSPHSITPEKLASEAVKFMQDKCVSGLLVCDEAGKLVGALNMHDLLKARVV</sequence>
<dbReference type="GO" id="GO:0005975">
    <property type="term" value="P:carbohydrate metabolic process"/>
    <property type="evidence" value="ECO:0007669"/>
    <property type="project" value="InterPro"/>
</dbReference>
<dbReference type="SMART" id="SM00116">
    <property type="entry name" value="CBS"/>
    <property type="match status" value="2"/>
</dbReference>
<dbReference type="GO" id="GO:1901135">
    <property type="term" value="P:carbohydrate derivative metabolic process"/>
    <property type="evidence" value="ECO:0007669"/>
    <property type="project" value="InterPro"/>
</dbReference>
<dbReference type="InterPro" id="IPR046348">
    <property type="entry name" value="SIS_dom_sf"/>
</dbReference>
<name>A0A238HGA4_9NEIS</name>
<dbReference type="PIRSF" id="PIRSF004692">
    <property type="entry name" value="KdsD_KpsF"/>
    <property type="match status" value="1"/>
</dbReference>
<dbReference type="Pfam" id="PF01380">
    <property type="entry name" value="SIS"/>
    <property type="match status" value="1"/>
</dbReference>
<reference evidence="12" key="2">
    <citation type="submission" date="2017-06" db="EMBL/GenBank/DDBJ databases">
        <authorList>
            <person name="Laurent S."/>
        </authorList>
    </citation>
    <scope>NUCLEOTIDE SEQUENCE [LARGE SCALE GENOMIC DNA]</scope>
</reference>
<evidence type="ECO:0000259" key="8">
    <source>
        <dbReference type="PROSITE" id="PS51371"/>
    </source>
</evidence>
<dbReference type="PANTHER" id="PTHR42745:SF1">
    <property type="entry name" value="ARABINOSE 5-PHOSPHATE ISOMERASE KDSD"/>
    <property type="match status" value="1"/>
</dbReference>
<dbReference type="Gene3D" id="3.10.580.10">
    <property type="entry name" value="CBS-domain"/>
    <property type="match status" value="1"/>
</dbReference>